<evidence type="ECO:0000256" key="1">
    <source>
        <dbReference type="SAM" id="Phobius"/>
    </source>
</evidence>
<dbReference type="EMBL" id="JPVZ01000004">
    <property type="protein sequence ID" value="OAZ09738.1"/>
    <property type="molecule type" value="Genomic_DNA"/>
</dbReference>
<dbReference type="Proteomes" id="UP000094009">
    <property type="component" value="Unassembled WGS sequence"/>
</dbReference>
<organism evidence="2 3">
    <name type="scientific">Thalassospira tepidiphila MCCC 1A03514</name>
    <dbReference type="NCBI Taxonomy" id="1177930"/>
    <lineage>
        <taxon>Bacteria</taxon>
        <taxon>Pseudomonadati</taxon>
        <taxon>Pseudomonadota</taxon>
        <taxon>Alphaproteobacteria</taxon>
        <taxon>Rhodospirillales</taxon>
        <taxon>Thalassospiraceae</taxon>
        <taxon>Thalassospira</taxon>
    </lineage>
</organism>
<name>A0A853KYI7_9PROT</name>
<proteinExistence type="predicted"/>
<evidence type="ECO:0000313" key="2">
    <source>
        <dbReference type="EMBL" id="OAZ09738.1"/>
    </source>
</evidence>
<reference evidence="2 3" key="1">
    <citation type="submission" date="2014-07" db="EMBL/GenBank/DDBJ databases">
        <title>Draft genome sequence of Thalassospira tepidiphila 1-1B.</title>
        <authorList>
            <person name="Lai Q."/>
            <person name="Shao Z."/>
        </authorList>
    </citation>
    <scope>NUCLEOTIDE SEQUENCE [LARGE SCALE GENOMIC DNA]</scope>
    <source>
        <strain evidence="2 3">MCCC 1A03514</strain>
    </source>
</reference>
<evidence type="ECO:0000313" key="3">
    <source>
        <dbReference type="Proteomes" id="UP000094009"/>
    </source>
</evidence>
<keyword evidence="1" id="KW-0812">Transmembrane</keyword>
<keyword evidence="1" id="KW-0472">Membrane</keyword>
<dbReference type="AlphaFoldDB" id="A0A853KYI7"/>
<gene>
    <name evidence="2" type="ORF">TH4_11140</name>
</gene>
<comment type="caution">
    <text evidence="2">The sequence shown here is derived from an EMBL/GenBank/DDBJ whole genome shotgun (WGS) entry which is preliminary data.</text>
</comment>
<keyword evidence="1" id="KW-1133">Transmembrane helix</keyword>
<accession>A0A853KYI7</accession>
<sequence length="59" mass="6836">MALTTMGSFMQSELMVRMGLNITGNFLQTITILIIMRRIVRFLSNCSRKRRTVEMQKPA</sequence>
<feature type="transmembrane region" description="Helical" evidence="1">
    <location>
        <begin position="20"/>
        <end position="40"/>
    </location>
</feature>
<protein>
    <submittedName>
        <fullName evidence="2">Uncharacterized protein</fullName>
    </submittedName>
</protein>